<keyword evidence="1" id="KW-0812">Transmembrane</keyword>
<name>A0AAF3FCU2_9BILA</name>
<feature type="transmembrane region" description="Helical" evidence="1">
    <location>
        <begin position="92"/>
        <end position="111"/>
    </location>
</feature>
<keyword evidence="2" id="KW-1185">Reference proteome</keyword>
<evidence type="ECO:0000313" key="3">
    <source>
        <dbReference type="WBParaSite" id="MBELARI_LOCUS4693"/>
    </source>
</evidence>
<evidence type="ECO:0000313" key="2">
    <source>
        <dbReference type="Proteomes" id="UP000887575"/>
    </source>
</evidence>
<reference evidence="3" key="1">
    <citation type="submission" date="2024-02" db="UniProtKB">
        <authorList>
            <consortium name="WormBaseParasite"/>
        </authorList>
    </citation>
    <scope>IDENTIFICATION</scope>
</reference>
<accession>A0AAF3FCU2</accession>
<dbReference type="AlphaFoldDB" id="A0AAF3FCU2"/>
<protein>
    <submittedName>
        <fullName evidence="3">Uncharacterized protein</fullName>
    </submittedName>
</protein>
<organism evidence="2 3">
    <name type="scientific">Mesorhabditis belari</name>
    <dbReference type="NCBI Taxonomy" id="2138241"/>
    <lineage>
        <taxon>Eukaryota</taxon>
        <taxon>Metazoa</taxon>
        <taxon>Ecdysozoa</taxon>
        <taxon>Nematoda</taxon>
        <taxon>Chromadorea</taxon>
        <taxon>Rhabditida</taxon>
        <taxon>Rhabditina</taxon>
        <taxon>Rhabditomorpha</taxon>
        <taxon>Rhabditoidea</taxon>
        <taxon>Rhabditidae</taxon>
        <taxon>Mesorhabditinae</taxon>
        <taxon>Mesorhabditis</taxon>
    </lineage>
</organism>
<dbReference type="WBParaSite" id="MBELARI_LOCUS4693">
    <property type="protein sequence ID" value="MBELARI_LOCUS4693"/>
    <property type="gene ID" value="MBELARI_LOCUS4693"/>
</dbReference>
<keyword evidence="1" id="KW-0472">Membrane</keyword>
<evidence type="ECO:0000256" key="1">
    <source>
        <dbReference type="SAM" id="Phobius"/>
    </source>
</evidence>
<sequence length="148" mass="17007">MLLRGSGFNKSLRTCLCIIQPMSSTAKADLPPLAEALKRGPDQRDISQMDLLEERIKRRTETRELNIGGVAQKWNYRSEIVNKHGLDNNHRYIWLTYSAIILFGFGAFVWVKSNVVMGRQEEMKAREEIRKSLKLSGTDRKKIGVIEE</sequence>
<dbReference type="Proteomes" id="UP000887575">
    <property type="component" value="Unassembled WGS sequence"/>
</dbReference>
<keyword evidence="1" id="KW-1133">Transmembrane helix</keyword>
<proteinExistence type="predicted"/>